<dbReference type="PROSITE" id="PS51192">
    <property type="entry name" value="HELICASE_ATP_BIND_1"/>
    <property type="match status" value="1"/>
</dbReference>
<dbReference type="InterPro" id="IPR014001">
    <property type="entry name" value="Helicase_ATP-bd"/>
</dbReference>
<dbReference type="GO" id="GO:0005524">
    <property type="term" value="F:ATP binding"/>
    <property type="evidence" value="ECO:0007669"/>
    <property type="project" value="InterPro"/>
</dbReference>
<dbReference type="Gene3D" id="3.40.50.300">
    <property type="entry name" value="P-loop containing nucleotide triphosphate hydrolases"/>
    <property type="match status" value="2"/>
</dbReference>
<dbReference type="Pfam" id="PF07517">
    <property type="entry name" value="SecA_DEAD"/>
    <property type="match status" value="1"/>
</dbReference>
<comment type="caution">
    <text evidence="10">The sequence shown here is derived from an EMBL/GenBank/DDBJ whole genome shotgun (WGS) entry which is preliminary data.</text>
</comment>
<feature type="domain" description="SecA family profile" evidence="9">
    <location>
        <begin position="2591"/>
        <end position="3207"/>
    </location>
</feature>
<dbReference type="InterPro" id="IPR011115">
    <property type="entry name" value="SecA_DEAD"/>
</dbReference>
<proteinExistence type="predicted"/>
<evidence type="ECO:0000259" key="9">
    <source>
        <dbReference type="PROSITE" id="PS51196"/>
    </source>
</evidence>
<dbReference type="PANTHER" id="PTHR30612">
    <property type="entry name" value="SECA INNER MEMBRANE COMPONENT OF SEC PROTEIN SECRETION SYSTEM"/>
    <property type="match status" value="1"/>
</dbReference>
<feature type="compositionally biased region" description="Basic and acidic residues" evidence="5">
    <location>
        <begin position="1034"/>
        <end position="1045"/>
    </location>
</feature>
<protein>
    <submittedName>
        <fullName evidence="10">Uncharacterized protein</fullName>
    </submittedName>
</protein>
<keyword evidence="6" id="KW-0472">Membrane</keyword>
<evidence type="ECO:0000256" key="6">
    <source>
        <dbReference type="SAM" id="Phobius"/>
    </source>
</evidence>
<keyword evidence="6" id="KW-1133">Transmembrane helix</keyword>
<dbReference type="PROSITE" id="PS51194">
    <property type="entry name" value="HELICASE_CTER"/>
    <property type="match status" value="1"/>
</dbReference>
<keyword evidence="6" id="KW-0812">Transmembrane</keyword>
<evidence type="ECO:0000256" key="5">
    <source>
        <dbReference type="SAM" id="MobiDB-lite"/>
    </source>
</evidence>
<dbReference type="STRING" id="35525.A0A164LGN7"/>
<evidence type="ECO:0000256" key="1">
    <source>
        <dbReference type="ARBA" id="ARBA00022490"/>
    </source>
</evidence>
<dbReference type="GO" id="GO:0017038">
    <property type="term" value="P:protein import"/>
    <property type="evidence" value="ECO:0007669"/>
    <property type="project" value="InterPro"/>
</dbReference>
<dbReference type="GO" id="GO:0006605">
    <property type="term" value="P:protein targeting"/>
    <property type="evidence" value="ECO:0007669"/>
    <property type="project" value="InterPro"/>
</dbReference>
<dbReference type="SUPFAM" id="SSF52540">
    <property type="entry name" value="P-loop containing nucleoside triphosphate hydrolases"/>
    <property type="match status" value="2"/>
</dbReference>
<dbReference type="InterPro" id="IPR000185">
    <property type="entry name" value="SecA"/>
</dbReference>
<feature type="coiled-coil region" evidence="4">
    <location>
        <begin position="556"/>
        <end position="604"/>
    </location>
</feature>
<feature type="transmembrane region" description="Helical" evidence="6">
    <location>
        <begin position="3838"/>
        <end position="3863"/>
    </location>
</feature>
<evidence type="ECO:0000259" key="7">
    <source>
        <dbReference type="PROSITE" id="PS51192"/>
    </source>
</evidence>
<evidence type="ECO:0000313" key="10">
    <source>
        <dbReference type="EMBL" id="KZS04092.1"/>
    </source>
</evidence>
<feature type="compositionally biased region" description="Basic and acidic residues" evidence="5">
    <location>
        <begin position="855"/>
        <end position="864"/>
    </location>
</feature>
<dbReference type="InterPro" id="IPR036670">
    <property type="entry name" value="SecA_X-link_sf"/>
</dbReference>
<feature type="compositionally biased region" description="Basic and acidic residues" evidence="5">
    <location>
        <begin position="774"/>
        <end position="786"/>
    </location>
</feature>
<dbReference type="Gene3D" id="3.90.1440.10">
    <property type="entry name" value="SecA, preprotein cross-linking domain"/>
    <property type="match status" value="1"/>
</dbReference>
<feature type="compositionally biased region" description="Polar residues" evidence="5">
    <location>
        <begin position="1046"/>
        <end position="1055"/>
    </location>
</feature>
<evidence type="ECO:0000256" key="2">
    <source>
        <dbReference type="ARBA" id="ARBA00022927"/>
    </source>
</evidence>
<dbReference type="EMBL" id="LRGB01003134">
    <property type="protein sequence ID" value="KZS04092.1"/>
    <property type="molecule type" value="Genomic_DNA"/>
</dbReference>
<dbReference type="InterPro" id="IPR001650">
    <property type="entry name" value="Helicase_C-like"/>
</dbReference>
<feature type="region of interest" description="Disordered" evidence="5">
    <location>
        <begin position="1008"/>
        <end position="1055"/>
    </location>
</feature>
<evidence type="ECO:0000313" key="11">
    <source>
        <dbReference type="Proteomes" id="UP000076858"/>
    </source>
</evidence>
<keyword evidence="4" id="KW-0175">Coiled coil</keyword>
<dbReference type="PRINTS" id="PR00906">
    <property type="entry name" value="SECA"/>
</dbReference>
<feature type="domain" description="Helicase C-terminal" evidence="8">
    <location>
        <begin position="3031"/>
        <end position="3214"/>
    </location>
</feature>
<dbReference type="PROSITE" id="PS51196">
    <property type="entry name" value="SECA_MOTOR_DEAD"/>
    <property type="match status" value="1"/>
</dbReference>
<dbReference type="Proteomes" id="UP000076858">
    <property type="component" value="Unassembled WGS sequence"/>
</dbReference>
<sequence length="4623" mass="523515">MDKDSEKNFIDTILRTVKENEYTKLSQRIRAGVDLENKGFSITSNLVKGSTTFDSFALCLIQHSKKCYGTSYLKEALSSSDFIARTYNNTKTSFSGTIQLLNATFNEDDRVDAIASLIKYLCGDLDLFKSNYRLPNIAVRCYGLLAQPTNYLYNLKENRCEQLLDQDPEETGVEWYYIWYEDARQAFQSIYPKQYANDESTLKPKRSAPGCSLAMNITMRRHVFYIADETIDDRSKLLEHLDKHCIRLTENIEQNLTLVESLVLCLIQHSSGNYFLTSLDYPHVADFGSPKRLSESGWNAFRAEIESFSKTFWSKSNENLMKNIKWIIQQLWKRFNCFNVSISNDEANSTRKFAVVVFGFSKLACYVVYKDNEFKIVHALNEGSSPFYVWFDKSNEVFEALAPLFSMYQHEKESASLYWNDLFNRFERGFDQFLKQRFHSCSSSSEVEQSFDDFNKCRKEARDFSLSSIQQVFSRWDSNKESLRANCIRTESMKVGWERCPELRPISACMEECLMTLDHDIATSWCKQLWNAILDAIARQVDLELARSHREIEMDRRRGRSKIDKANEKVKQLQKEIESAQRRMAQKQAENKMLEEKLEALAWNQLIIDIGSMNYVPDYQLVLKRTDHEFFKLKNGLDLAETLSKIVQRPNITSQFAQHLKNYVKKSGVDEILEQLRSALIEVVGKKPSDSDVSDGKWRVEGPALVLSQVVTLLEQKGVLSEGKCQEVTIEAERVLYIDSDWVTPGVSLKISAPLVNIVSSGNGTKRVINTSGKDGEPHDSNKANDGEGGGVDGSDGLDGEDGQDAGNITIDCLSMENHHILKLVAQGGNGSSGQSGGDGKSGKSGEDGANGSFDSEKEKEKSDTYSFGGFRNLKKLITIHSGTSGSKGQAGGSGGNAGCSGIGGHGGEITITIKSTSERSGIEKINSNGVTGEQGTPGKGGDGGRGGQHGKDAVYYFESNDENPWIRYTGQWKKHLGSKDDVESQWCRALYGKDNFMGYKRTKNSSLKFAANGKRGREGERANQRQNQNSRTRKSESLQQRERSANTQSNQTEMEQAIAAQRANQEQIQREGQTISRCTAAIDTQRNRISSVQQEIELANQEITVNEATRQRVKVKIREMLEQHTVHQVVVRQNVTRQVNLQLEDHQLGLQQKQTPINLNLFTLRAGCRSGSNATEPTQILDNLLSSGGSSLSIEDRLKLMKATQMFHLRLVANRQNCNREWLFVGKLIEKYSSRPQRLIAGLEFLEMNQGLMIQLLDRKTNGDILKILRTFLDPIETHEEDAISTLFEFGLLRDLPYETLKVLLERLELRMSSNDAQLLLAVAINCQMLGQVTREIADLIGDDRETALRCAELLVQVSDLHSLPRKMNETAQMSDDDLKAFYSSFFDELRNQLFIVKESRAAGVTITVYQAVKRFVRRKLGYNADNLKVEDLSKIQVTDVWRIAFLINEFLLEASEMDAVRQWIRNSNIKNKNAVLSLLEKSFRENILDPGWTEVRRLLTKRENLKNEKLTRKLEEVECATRVTMSKTSFVEKSCILEELKDVLRNEQEKEESILEWVSRKAITVEPFDGFFSGPSGDSEEEIVVNIVEKLDTTTLKKLVELNWRLSTRRLSFDDKQIVKFCSAIEKPFPRISPDLSYDLQYSQSIFRSNWVQYLLNRVADERVQVDRLFASVLKKFEGRSNENGTLALILRKYEVYTSTLEPLEASKVWMQLDKMSSIKDVLGEVRSKLKEAVEKLLDEVKRAISKLEGAYGKIANAPLCDPVYDIFSLVDRVQQLVTGCTEGKSNSSLFQNGNSLGELFNIMDAIRFHLNIMDIDGTKTKKESETYGKICGLKNAFCSWNKEKKIPQYGGAQEAVKTHERLLISLTDAFSINREELEGEDPRRVVYDEISNHIGEIQTSHDEDLKLIGELSIVISDPSSGIDFCQYVKRTSLVYFSLRPSALSNERKSRLFEAILRVVDIQQQHPVEKNLSGLFGHTLKRASEQNNEWLYTSIALLIGNLLKSEWHLATWNQAELWSAHLELLTAKIEKEDFEEACEMLLSIQQHVLDYCRACYIENLLKTTNKSSDTIDLNMANLAFNEAVSLTTDVLRFANTTNSSKPHGLVISQVMARQKVLKTTIRLGLSQLVSWHGNTIIHHLLHQDVLWNKDNEMFKKVISKAFSGNTNAETRRREAFVKRLISLRHVEWTEKRLAELNSLLNKSYQDLSVVVGYDVFTEEERSFLSLIDSDVAVLNILRSEYPSCYLNSLQNLAIKPALESFVRCFLPNFAGISLNQEANFEKEKTDEAQLWLIAKKFLSRKKAEGTLRDWIVWFNDVFIASLNSCPSDSGLTVNQVSNFLDDAANSNLELCRLITTTCRPHYWTRFLAIYIIKNSINRLGLGEAGDATAGNLVAFSMRVTNETGSLLIRCLREKILAESKTDRTAVGLVRDVASGLNEISELNSNIFEDKQLFARFVNAGLTEWPKVCRLARFASKWTMTSEGFGLLSAQKVMTVFDIELGQKRTDRLLDRTQCYHRNNLSFSSWLEKIANNLISFPWIREQCIKLAECSDAGEEEDKLWASVTHVENKAKSAHNKELTVNDILTILSNDPESRLMMNDPEKRTEIRDFVQRAKSSYECEYKNWNSERIKQWSAKVKVNSNSKPLRVYEFLAVASRAVELAKGYKPRDVQMLAVIMFVMGEDRGNKKIKRMAQISTGEGKTLITALLAIYHVLRHWNKDRHVNVITSSSVLAEASVSEIQYLYDQFGVSLSNNCDLACAKDDRLRKERYNSHVIYGDLPSFMRDILLTRFFNKKITRGRTPGAMIVDEVDSMLLDKGESVLYLSHNVPEMYHLRQLFVEIAGTVNAPDVQSLAESRDIVAEVRRFIEPRINDSDIAVPNCLKGYVKLHLSTWIRSALRAAYLLNAKDSYKIDDLGDGKGRQVIIMDKETGVEQIQMEWSDGLHPALQLKHGLKWTPTALKAVFMSNIGFFTEFNGRFYGVTGTLGSAAECDLLRNVFGVDFFRMPRFKQRFCIQHGPHVAGNEAEWLQNMEKAVEEVTKSLKPRAALIICENIFSAERIYEALSKTSQSKEYKVTKYTSSFDPDFKKMQHEEEVGPGQVIVATNLAGRGTDFKLSKQLEKNGGLHVIISYVPPNARVESQAEGRTARSGQPGSYQFVIQEGSGQMVDAQGSTDPYGKLCALKIARDDEERSRLEHLRLNAVPKIKLEESLFERFFRECIKPLRERSTPDETVATIQTEEIDIKIHCLNNRWAIWLDDNAKQIECAHSDRVLSENLNKAFESFISSVGNACWLSLEDLAQTPSEFMCVARFYENHSKDCSANLGRAIHCCKQIVTKEPLFCENALLEHVRLILLDKADYYKKREAKKLLVNAKKLIDSRIETLTGLNQVVSILRQKTNSGSDPAEHFRFEEQTSNMIHLLQVHLNSISSLLGVPLTDALSRQFHSGENNDEQLNKVNDIFARSSNYYKPLRYSKKIQVINETKTKELQFDGSVVKWPSFLSHCQTDLIEWFVAGVKNQKRSTISDATSLLSSLESKIAEGEIRLWNQLIKNGYIDKGGPTSSYTITADNSLDPELLENFAEYKRIIPGWLAFHEEEDFDEVSSTLGITNDDNRGQCSTVSRIKKLLIDNKLLVKSDRPIHKILKNIPSVQDNVEAHLVPGVPLVSCADVLAAWFPSAANQEGQRVEQPDFDGRKTKLADQFKNYLIDIGILKQPAIFFRFPSSNRSKENIDSDLEKMKNFFKSRKDFDDLAWTLYNKEERDAKKRKDILAERLMVAIREHLGQLKTFAQMKSSFVYLHEDLPPSSVNPADELQQFDAQYFDRVGRFEEHIPFDRRTLIVALLGVAQLVGAVAFPFFSAGLAVEGINDLMFAFQSFKNPGSFSWSTYAKGKLKGLAMMALTAGFGAAGLIAKGGKNLMGAMKLLGRFNGTLKGWWQLGKQVLAKCADALLSSVIGQIVQKFLNWAKEFILKKVLSRVKSFLFENPVCRPAFEGLRALMNDILNEARRFGRSLEEVCKSIQDAIDRACNPDAPSAIDMFSRIKETANGIRGEMLGAFASSMEGLANCQQNHLNIYKSSSVLDGITDAGHTGTFGKVIKQTAQITKRVNDFTKESQKIIKQVNNMQSIVKLAAEPTCLVKDVNEQLRQELRRLNSKQDIDHNQQSMVDLTETQKHEFDGFKTEMSNKIQELIMKKSLDEIQSAWVQPALQAKLEKTVRDKATKTLHAMGLIKLPPGADNLRDEASQPENEEQIDLAYEERVEKIGEEMAGPVEKQLFADRYGFSLELVDETGDYSDGSGSFSYHPNGDPANKKIMMKVTKNEDGEKHVELIMPDGTTYKHIPGPGESLNSCFYHAAAKALNKSSAEVISEMKEEARSNERVRIMYNIGVNEKYSRLQTGAYGKCSELEVERDELGRKVTVSTVITPANVATVPGSDVKVKEIVKIGLDGENVSHCIPRCLGGTYEEENLVSLPHMTNQKYQRFHEKGLESFCQAHMKGQDPPKIEVQVKVHFQNSVQYLESMIPSPGKKNTYEIAGIELNFHLKNDPSNFYKSGFIPCQSGESGTVTVGGDRFKTHFLRKESSHLGYSGPSNVRINYAESFEEGKKKFSTYSADLHSHQPHNRRN</sequence>
<organism evidence="10 11">
    <name type="scientific">Daphnia magna</name>
    <dbReference type="NCBI Taxonomy" id="35525"/>
    <lineage>
        <taxon>Eukaryota</taxon>
        <taxon>Metazoa</taxon>
        <taxon>Ecdysozoa</taxon>
        <taxon>Arthropoda</taxon>
        <taxon>Crustacea</taxon>
        <taxon>Branchiopoda</taxon>
        <taxon>Diplostraca</taxon>
        <taxon>Cladocera</taxon>
        <taxon>Anomopoda</taxon>
        <taxon>Daphniidae</taxon>
        <taxon>Daphnia</taxon>
    </lineage>
</organism>
<dbReference type="SMART" id="SM00957">
    <property type="entry name" value="SecA_DEAD"/>
    <property type="match status" value="1"/>
</dbReference>
<keyword evidence="1" id="KW-0963">Cytoplasm</keyword>
<evidence type="ECO:0000256" key="4">
    <source>
        <dbReference type="SAM" id="Coils"/>
    </source>
</evidence>
<dbReference type="InterPro" id="IPR014018">
    <property type="entry name" value="SecA_motor_DEAD"/>
</dbReference>
<feature type="transmembrane region" description="Helical" evidence="6">
    <location>
        <begin position="3892"/>
        <end position="3911"/>
    </location>
</feature>
<feature type="compositionally biased region" description="Gly residues" evidence="5">
    <location>
        <begin position="828"/>
        <end position="840"/>
    </location>
</feature>
<gene>
    <name evidence="10" type="ORF">APZ42_033013</name>
</gene>
<dbReference type="GO" id="GO:0006886">
    <property type="term" value="P:intracellular protein transport"/>
    <property type="evidence" value="ECO:0007669"/>
    <property type="project" value="InterPro"/>
</dbReference>
<reference evidence="10 11" key="1">
    <citation type="submission" date="2016-03" db="EMBL/GenBank/DDBJ databases">
        <title>EvidentialGene: Evidence-directed Construction of Genes on Genomes.</title>
        <authorList>
            <person name="Gilbert D.G."/>
            <person name="Choi J.-H."/>
            <person name="Mockaitis K."/>
            <person name="Colbourne J."/>
            <person name="Pfrender M."/>
        </authorList>
    </citation>
    <scope>NUCLEOTIDE SEQUENCE [LARGE SCALE GENOMIC DNA]</scope>
    <source>
        <strain evidence="10 11">Xinb3</strain>
        <tissue evidence="10">Complete organism</tissue>
    </source>
</reference>
<dbReference type="PANTHER" id="PTHR30612:SF0">
    <property type="entry name" value="CHLOROPLAST PROTEIN-TRANSPORTING ATPASE"/>
    <property type="match status" value="1"/>
</dbReference>
<dbReference type="InterPro" id="IPR027417">
    <property type="entry name" value="P-loop_NTPase"/>
</dbReference>
<keyword evidence="2" id="KW-0653">Protein transport</keyword>
<evidence type="ECO:0000259" key="8">
    <source>
        <dbReference type="PROSITE" id="PS51194"/>
    </source>
</evidence>
<feature type="domain" description="Helicase ATP-binding" evidence="7">
    <location>
        <begin position="2683"/>
        <end position="2826"/>
    </location>
</feature>
<keyword evidence="2" id="KW-0813">Transport</keyword>
<feature type="compositionally biased region" description="Gly residues" evidence="5">
    <location>
        <begin position="936"/>
        <end position="948"/>
    </location>
</feature>
<feature type="region of interest" description="Disordered" evidence="5">
    <location>
        <begin position="827"/>
        <end position="867"/>
    </location>
</feature>
<keyword evidence="11" id="KW-1185">Reference proteome</keyword>
<feature type="region of interest" description="Disordered" evidence="5">
    <location>
        <begin position="919"/>
        <end position="952"/>
    </location>
</feature>
<keyword evidence="3" id="KW-0811">Translocation</keyword>
<dbReference type="OrthoDB" id="10067052at2759"/>
<dbReference type="SUPFAM" id="SSF81767">
    <property type="entry name" value="Pre-protein crosslinking domain of SecA"/>
    <property type="match status" value="1"/>
</dbReference>
<evidence type="ECO:0000256" key="3">
    <source>
        <dbReference type="ARBA" id="ARBA00023010"/>
    </source>
</evidence>
<feature type="region of interest" description="Disordered" evidence="5">
    <location>
        <begin position="767"/>
        <end position="804"/>
    </location>
</feature>
<dbReference type="GO" id="GO:0016020">
    <property type="term" value="C:membrane"/>
    <property type="evidence" value="ECO:0007669"/>
    <property type="project" value="InterPro"/>
</dbReference>
<accession>A0A164LGN7</accession>
<name>A0A164LGN7_9CRUS</name>
<dbReference type="SMART" id="SM00490">
    <property type="entry name" value="HELICc"/>
    <property type="match status" value="1"/>
</dbReference>